<dbReference type="InterPro" id="IPR036291">
    <property type="entry name" value="NAD(P)-bd_dom_sf"/>
</dbReference>
<dbReference type="GO" id="GO:0016491">
    <property type="term" value="F:oxidoreductase activity"/>
    <property type="evidence" value="ECO:0007669"/>
    <property type="project" value="UniProtKB-KW"/>
</dbReference>
<dbReference type="InterPro" id="IPR002347">
    <property type="entry name" value="SDR_fam"/>
</dbReference>
<dbReference type="PRINTS" id="PR00081">
    <property type="entry name" value="GDHRDH"/>
</dbReference>
<protein>
    <submittedName>
        <fullName evidence="4">Uncharacterized protein</fullName>
    </submittedName>
</protein>
<dbReference type="Gene3D" id="3.40.50.720">
    <property type="entry name" value="NAD(P)-binding Rossmann-like Domain"/>
    <property type="match status" value="1"/>
</dbReference>
<evidence type="ECO:0000256" key="3">
    <source>
        <dbReference type="RuleBase" id="RU000363"/>
    </source>
</evidence>
<dbReference type="PANTHER" id="PTHR42901:SF1">
    <property type="entry name" value="ALCOHOL DEHYDROGENASE"/>
    <property type="match status" value="1"/>
</dbReference>
<evidence type="ECO:0000313" key="4">
    <source>
        <dbReference type="EMBL" id="KAK4549414.1"/>
    </source>
</evidence>
<comment type="similarity">
    <text evidence="1 3">Belongs to the short-chain dehydrogenases/reductases (SDR) family.</text>
</comment>
<evidence type="ECO:0000313" key="5">
    <source>
        <dbReference type="Proteomes" id="UP001324427"/>
    </source>
</evidence>
<dbReference type="PRINTS" id="PR00080">
    <property type="entry name" value="SDRFAMILY"/>
</dbReference>
<organism evidence="4 5">
    <name type="scientific">Oleoguttula mirabilis</name>
    <dbReference type="NCBI Taxonomy" id="1507867"/>
    <lineage>
        <taxon>Eukaryota</taxon>
        <taxon>Fungi</taxon>
        <taxon>Dikarya</taxon>
        <taxon>Ascomycota</taxon>
        <taxon>Pezizomycotina</taxon>
        <taxon>Dothideomycetes</taxon>
        <taxon>Dothideomycetidae</taxon>
        <taxon>Mycosphaerellales</taxon>
        <taxon>Teratosphaeriaceae</taxon>
        <taxon>Oleoguttula</taxon>
    </lineage>
</organism>
<sequence>MSLKSRNVFITGASMVHVYIADVRDPTAVKEAISAAAKDFSIDVGSGDAFDILVNNAGLALGAPAPFWKQDMTSDINTMINTNILGFMAAAHAMLNEGGMANAKRGTILNITSTTGLEVPPFPGEAVYHASKACQEGFTNALRTELVGTNLRVLALRPGVVQGHFHEQRVGHDMSEYESFMDGIEALVAEDVASAAVGMVGTPEKVSIKALDVVPSSQRSLPVFDREWAKRNS</sequence>
<dbReference type="Proteomes" id="UP001324427">
    <property type="component" value="Unassembled WGS sequence"/>
</dbReference>
<evidence type="ECO:0000256" key="1">
    <source>
        <dbReference type="ARBA" id="ARBA00006484"/>
    </source>
</evidence>
<dbReference type="AlphaFoldDB" id="A0AAV9JUZ9"/>
<keyword evidence="5" id="KW-1185">Reference proteome</keyword>
<keyword evidence="2" id="KW-0560">Oxidoreductase</keyword>
<gene>
    <name evidence="4" type="ORF">LTR36_006411</name>
</gene>
<dbReference type="SUPFAM" id="SSF51735">
    <property type="entry name" value="NAD(P)-binding Rossmann-fold domains"/>
    <property type="match status" value="1"/>
</dbReference>
<proteinExistence type="inferred from homology"/>
<comment type="caution">
    <text evidence="4">The sequence shown here is derived from an EMBL/GenBank/DDBJ whole genome shotgun (WGS) entry which is preliminary data.</text>
</comment>
<name>A0AAV9JUZ9_9PEZI</name>
<dbReference type="PANTHER" id="PTHR42901">
    <property type="entry name" value="ALCOHOL DEHYDROGENASE"/>
    <property type="match status" value="1"/>
</dbReference>
<accession>A0AAV9JUZ9</accession>
<dbReference type="EMBL" id="JAVFHQ010000004">
    <property type="protein sequence ID" value="KAK4549414.1"/>
    <property type="molecule type" value="Genomic_DNA"/>
</dbReference>
<dbReference type="Pfam" id="PF00106">
    <property type="entry name" value="adh_short"/>
    <property type="match status" value="1"/>
</dbReference>
<reference evidence="4 5" key="1">
    <citation type="submission" date="2021-11" db="EMBL/GenBank/DDBJ databases">
        <title>Black yeast isolated from Biological Soil Crust.</title>
        <authorList>
            <person name="Kurbessoian T."/>
        </authorList>
    </citation>
    <scope>NUCLEOTIDE SEQUENCE [LARGE SCALE GENOMIC DNA]</scope>
    <source>
        <strain evidence="4 5">CCFEE 5522</strain>
    </source>
</reference>
<evidence type="ECO:0000256" key="2">
    <source>
        <dbReference type="ARBA" id="ARBA00023002"/>
    </source>
</evidence>